<reference evidence="2" key="1">
    <citation type="submission" date="2016-05" db="EMBL/GenBank/DDBJ databases">
        <title>WGS assembly of Xenopus laevis.</title>
        <authorList>
            <person name="Session A."/>
            <person name="Uno Y."/>
            <person name="Kwon T."/>
            <person name="Chapman J."/>
            <person name="Toyoda A."/>
            <person name="Takahashi S."/>
            <person name="Fukui A."/>
            <person name="Hikosaka A."/>
            <person name="Putnam N."/>
            <person name="Stites J."/>
            <person name="Van Heeringen S."/>
            <person name="Quigley I."/>
            <person name="Heinz S."/>
            <person name="Hellsten U."/>
            <person name="Lyons J."/>
            <person name="Suzuki A."/>
            <person name="Kondo M."/>
            <person name="Ogino H."/>
            <person name="Ochi H."/>
            <person name="Bogdanovic O."/>
            <person name="Lister R."/>
            <person name="Georgiou G."/>
            <person name="Paranjpe S."/>
            <person name="Van Kruijsbergen I."/>
            <person name="Mozaffari S."/>
            <person name="Shu S."/>
            <person name="Schmutz J."/>
            <person name="Jenkins J."/>
            <person name="Grimwood J."/>
            <person name="Carlson J."/>
            <person name="Mitros T."/>
            <person name="Simakov O."/>
            <person name="Heald R."/>
            <person name="Miller K."/>
            <person name="Haudenschild C."/>
            <person name="Kuroki Y."/>
            <person name="Tanaka T."/>
            <person name="Michiue T."/>
            <person name="Watanabe M."/>
            <person name="Kinoshita T."/>
            <person name="Ohta Y."/>
            <person name="Mawaribuchi S."/>
            <person name="Suzuki Y."/>
            <person name="Haramoto Y."/>
            <person name="Yamamoto T."/>
            <person name="Takagi C."/>
            <person name="Kitzman J."/>
            <person name="Shendure J."/>
            <person name="Nakayama T."/>
            <person name="Izutsu Y."/>
            <person name="Robert J."/>
            <person name="Dichmann D."/>
            <person name="Flajnik M."/>
            <person name="Houston D."/>
            <person name="Marcotte E."/>
            <person name="Wallingford J."/>
            <person name="Ito Y."/>
            <person name="Asashima M."/>
            <person name="Ueno N."/>
            <person name="Matsuda Y."/>
            <person name="Jan Veenstra G."/>
            <person name="Fujiyama A."/>
            <person name="Harland R."/>
            <person name="Taira M."/>
            <person name="Rokhsar D.S."/>
        </authorList>
    </citation>
    <scope>NUCLEOTIDE SEQUENCE</scope>
    <source>
        <strain evidence="2">J</strain>
        <tissue evidence="2">Blood</tissue>
    </source>
</reference>
<dbReference type="EMBL" id="KV513218">
    <property type="protein sequence ID" value="OCT55241.1"/>
    <property type="molecule type" value="Genomic_DNA"/>
</dbReference>
<sequence>SGRSRNNLPKLWSCPKMDQCFLTIPSICLLRTPYSVTKGILLSPLCVFFSFSSVILRKARTSSLISHK</sequence>
<evidence type="ECO:0000313" key="2">
    <source>
        <dbReference type="EMBL" id="OCT55241.1"/>
    </source>
</evidence>
<feature type="transmembrane region" description="Helical" evidence="1">
    <location>
        <begin position="39"/>
        <end position="56"/>
    </location>
</feature>
<proteinExistence type="predicted"/>
<keyword evidence="1" id="KW-0812">Transmembrane</keyword>
<protein>
    <submittedName>
        <fullName evidence="2">Uncharacterized protein</fullName>
    </submittedName>
</protein>
<feature type="non-terminal residue" evidence="2">
    <location>
        <position position="1"/>
    </location>
</feature>
<evidence type="ECO:0000256" key="1">
    <source>
        <dbReference type="SAM" id="Phobius"/>
    </source>
</evidence>
<keyword evidence="1" id="KW-1133">Transmembrane helix</keyword>
<keyword evidence="1" id="KW-0472">Membrane</keyword>
<gene>
    <name evidence="2" type="ORF">XELAEV_18003610mg</name>
</gene>
<dbReference type="Proteomes" id="UP000694892">
    <property type="component" value="Unassembled WGS sequence"/>
</dbReference>
<dbReference type="AlphaFoldDB" id="A0A974BN14"/>
<organism evidence="2">
    <name type="scientific">Xenopus laevis</name>
    <name type="common">African clawed frog</name>
    <dbReference type="NCBI Taxonomy" id="8355"/>
    <lineage>
        <taxon>Eukaryota</taxon>
        <taxon>Metazoa</taxon>
        <taxon>Chordata</taxon>
        <taxon>Craniata</taxon>
        <taxon>Vertebrata</taxon>
        <taxon>Euteleostomi</taxon>
        <taxon>Amphibia</taxon>
        <taxon>Batrachia</taxon>
        <taxon>Anura</taxon>
        <taxon>Pipoidea</taxon>
        <taxon>Pipidae</taxon>
        <taxon>Xenopodinae</taxon>
        <taxon>Xenopus</taxon>
        <taxon>Xenopus</taxon>
    </lineage>
</organism>
<feature type="non-terminal residue" evidence="2">
    <location>
        <position position="68"/>
    </location>
</feature>
<accession>A0A974BN14</accession>
<name>A0A974BN14_XENLA</name>